<keyword evidence="2" id="KW-1133">Transmembrane helix</keyword>
<dbReference type="InterPro" id="IPR020010">
    <property type="entry name" value="CHP03503"/>
</dbReference>
<feature type="region of interest" description="Disordered" evidence="1">
    <location>
        <begin position="374"/>
        <end position="399"/>
    </location>
</feature>
<dbReference type="AlphaFoldDB" id="A0A1M5QBF3"/>
<keyword evidence="2" id="KW-0812">Transmembrane</keyword>
<dbReference type="NCBIfam" id="TIGR03503">
    <property type="entry name" value="TIGR03503 family protein"/>
    <property type="match status" value="1"/>
</dbReference>
<feature type="region of interest" description="Disordered" evidence="1">
    <location>
        <begin position="439"/>
        <end position="465"/>
    </location>
</feature>
<evidence type="ECO:0000313" key="5">
    <source>
        <dbReference type="Proteomes" id="UP000184520"/>
    </source>
</evidence>
<feature type="compositionally biased region" description="Acidic residues" evidence="1">
    <location>
        <begin position="374"/>
        <end position="384"/>
    </location>
</feature>
<accession>A0A1M5QBF3</accession>
<gene>
    <name evidence="4" type="ORF">SAMN05216361_3826</name>
</gene>
<reference evidence="5" key="1">
    <citation type="submission" date="2016-11" db="EMBL/GenBank/DDBJ databases">
        <authorList>
            <person name="Varghese N."/>
            <person name="Submissions S."/>
        </authorList>
    </citation>
    <scope>NUCLEOTIDE SEQUENCE [LARGE SCALE GENOMIC DNA]</scope>
    <source>
        <strain evidence="5">CGMCC 1.8995</strain>
    </source>
</reference>
<proteinExistence type="predicted"/>
<feature type="signal peptide" evidence="3">
    <location>
        <begin position="1"/>
        <end position="24"/>
    </location>
</feature>
<keyword evidence="3" id="KW-0732">Signal</keyword>
<evidence type="ECO:0000256" key="3">
    <source>
        <dbReference type="SAM" id="SignalP"/>
    </source>
</evidence>
<name>A0A1M5QBF3_9ALTE</name>
<feature type="transmembrane region" description="Helical" evidence="2">
    <location>
        <begin position="405"/>
        <end position="430"/>
    </location>
</feature>
<sequence length="485" mass="53593">MVFKRILRTGILWLFVLAIGQANAQSRDEIDAAANAEQQTDTEQAASPISLIGSEYENGIKLMQNRFRIDYNVEEVTMVFFREYGSAPVVLVRPDGSKIFQSQVDGKDIFWFDADTYDMINIKNPVPGPWQAVGQIMPGSRVMVLSDIALHADPLPPILFSGEILKQTAYLTNGDKPIDYSQFRDVVELTIDLVSTNNPNFDNFGADDQQIATFEDNGRGMDEAPLDGVFTGQFNLAVPAGEWEPIFRVSTPMFTREQVDPPIRLYPNPVIMNVELDGGGNDYHKLLIDVDRNLVDMNSLLVDGKVRYPNGDVQNFSLTEPSDAVREHLIIAFDYGIFRVKLTAYGKTVNGRDFILDVPEYTFLVAEPELPEPEIEESAAENDIDTVITEPEPEPEPEGMDEQTLMIWLIAVNGGIIVLGGIVIGVVMWLKRPKVKLPPDSAAGKGKAKAAAKKPAQGDDAGEEKKGFLGGLLAKFKKNKAPDAK</sequence>
<dbReference type="Proteomes" id="UP000184520">
    <property type="component" value="Unassembled WGS sequence"/>
</dbReference>
<evidence type="ECO:0000256" key="2">
    <source>
        <dbReference type="SAM" id="Phobius"/>
    </source>
</evidence>
<dbReference type="EMBL" id="FQWD01000006">
    <property type="protein sequence ID" value="SHH11415.1"/>
    <property type="molecule type" value="Genomic_DNA"/>
</dbReference>
<organism evidence="4 5">
    <name type="scientific">Marisediminitalea aggregata</name>
    <dbReference type="NCBI Taxonomy" id="634436"/>
    <lineage>
        <taxon>Bacteria</taxon>
        <taxon>Pseudomonadati</taxon>
        <taxon>Pseudomonadota</taxon>
        <taxon>Gammaproteobacteria</taxon>
        <taxon>Alteromonadales</taxon>
        <taxon>Alteromonadaceae</taxon>
        <taxon>Marisediminitalea</taxon>
    </lineage>
</organism>
<keyword evidence="5" id="KW-1185">Reference proteome</keyword>
<feature type="chain" id="PRO_5013245967" evidence="3">
    <location>
        <begin position="25"/>
        <end position="485"/>
    </location>
</feature>
<dbReference type="STRING" id="634436.SAMN05216361_3826"/>
<evidence type="ECO:0000313" key="4">
    <source>
        <dbReference type="EMBL" id="SHH11415.1"/>
    </source>
</evidence>
<keyword evidence="2" id="KW-0472">Membrane</keyword>
<evidence type="ECO:0000256" key="1">
    <source>
        <dbReference type="SAM" id="MobiDB-lite"/>
    </source>
</evidence>
<protein>
    <submittedName>
        <fullName evidence="4">TIGR03503 family protein</fullName>
    </submittedName>
</protein>